<proteinExistence type="evidence at transcript level"/>
<reference evidence="2" key="2">
    <citation type="journal article" date="2018" name="Nat. Plants">
        <title>Whole-genome landscape of Medicago truncatula symbiotic genes.</title>
        <authorList>
            <person name="Pecrix Y."/>
            <person name="Gamas P."/>
            <person name="Carrere S."/>
        </authorList>
    </citation>
    <scope>NUCLEOTIDE SEQUENCE</scope>
    <source>
        <tissue evidence="2">Leaves</tissue>
    </source>
</reference>
<name>I3SDS7_MEDTR</name>
<dbReference type="EMBL" id="BT138624">
    <property type="protein sequence ID" value="AFK38419.1"/>
    <property type="molecule type" value="mRNA"/>
</dbReference>
<dbReference type="EMBL" id="PSQE01000002">
    <property type="protein sequence ID" value="RHN74706.1"/>
    <property type="molecule type" value="Genomic_DNA"/>
</dbReference>
<evidence type="ECO:0000313" key="2">
    <source>
        <dbReference type="EMBL" id="RHN74706.1"/>
    </source>
</evidence>
<dbReference type="Gramene" id="rna10814">
    <property type="protein sequence ID" value="RHN74706.1"/>
    <property type="gene ID" value="gene10814"/>
</dbReference>
<sequence length="60" mass="6570">MNGGVQKHTTNSAVPALENRWVRPPQGYTKCNVGCALFSNSSLMGVGLCFRDHTSHFVFT</sequence>
<reference evidence="1" key="1">
    <citation type="submission" date="2012-05" db="EMBL/GenBank/DDBJ databases">
        <authorList>
            <person name="Krishnakumar V."/>
            <person name="Cheung F."/>
            <person name="Xiao Y."/>
            <person name="Chan A."/>
            <person name="Moskal W.A."/>
            <person name="Town C.D."/>
        </authorList>
    </citation>
    <scope>NUCLEOTIDE SEQUENCE</scope>
</reference>
<accession>I3SDS7</accession>
<evidence type="ECO:0000313" key="1">
    <source>
        <dbReference type="EMBL" id="AFK38419.1"/>
    </source>
</evidence>
<gene>
    <name evidence="2" type="ORF">MtrunA17_Chr2g0313241</name>
</gene>
<protein>
    <submittedName>
        <fullName evidence="1">Uncharacterized protein</fullName>
    </submittedName>
</protein>
<organism evidence="1">
    <name type="scientific">Medicago truncatula</name>
    <name type="common">Barrel medic</name>
    <name type="synonym">Medicago tribuloides</name>
    <dbReference type="NCBI Taxonomy" id="3880"/>
    <lineage>
        <taxon>Eukaryota</taxon>
        <taxon>Viridiplantae</taxon>
        <taxon>Streptophyta</taxon>
        <taxon>Embryophyta</taxon>
        <taxon>Tracheophyta</taxon>
        <taxon>Spermatophyta</taxon>
        <taxon>Magnoliopsida</taxon>
        <taxon>eudicotyledons</taxon>
        <taxon>Gunneridae</taxon>
        <taxon>Pentapetalae</taxon>
        <taxon>rosids</taxon>
        <taxon>fabids</taxon>
        <taxon>Fabales</taxon>
        <taxon>Fabaceae</taxon>
        <taxon>Papilionoideae</taxon>
        <taxon>50 kb inversion clade</taxon>
        <taxon>NPAAA clade</taxon>
        <taxon>Hologalegina</taxon>
        <taxon>IRL clade</taxon>
        <taxon>Trifolieae</taxon>
        <taxon>Medicago</taxon>
    </lineage>
</organism>
<dbReference type="AlphaFoldDB" id="I3SDS7"/>
<dbReference type="Proteomes" id="UP000265566">
    <property type="component" value="Chromosome 2"/>
</dbReference>